<dbReference type="RefSeq" id="WP_097380954.1">
    <property type="nucleotide sequence ID" value="NZ_NXNI01000001.1"/>
</dbReference>
<gene>
    <name evidence="3" type="ORF">CP557_16740</name>
</gene>
<evidence type="ECO:0000256" key="1">
    <source>
        <dbReference type="SAM" id="MobiDB-lite"/>
    </source>
</evidence>
<feature type="compositionally biased region" description="Polar residues" evidence="1">
    <location>
        <begin position="156"/>
        <end position="177"/>
    </location>
</feature>
<dbReference type="InterPro" id="IPR058280">
    <property type="entry name" value="DUF7974"/>
</dbReference>
<evidence type="ECO:0000259" key="2">
    <source>
        <dbReference type="Pfam" id="PF25929"/>
    </source>
</evidence>
<sequence length="177" mass="19617">MGPSRSRRSTGGDSRDGLGTEPDGSRPSVTDHLATLVPPAVARRAVAVSVGTDRDVYERDDPVEITVEFKNRLPIPVELPTPGQRRWGWTVDGELEASDERRYTREQPATFDFRGGERKRVSVTWNGRLERVRHGNRRESVLPEPGEYEIRAFVATQGTDGSPGDSTTITLRSSIDS</sequence>
<dbReference type="EMBL" id="NXNI01000001">
    <property type="protein sequence ID" value="PCR92024.1"/>
    <property type="molecule type" value="Genomic_DNA"/>
</dbReference>
<protein>
    <recommendedName>
        <fullName evidence="2">DUF7974 domain-containing protein</fullName>
    </recommendedName>
</protein>
<feature type="region of interest" description="Disordered" evidence="1">
    <location>
        <begin position="154"/>
        <end position="177"/>
    </location>
</feature>
<evidence type="ECO:0000313" key="4">
    <source>
        <dbReference type="Proteomes" id="UP000219689"/>
    </source>
</evidence>
<dbReference type="Pfam" id="PF25929">
    <property type="entry name" value="DUF7974"/>
    <property type="match status" value="1"/>
</dbReference>
<accession>A0A2A5QYZ6</accession>
<proteinExistence type="predicted"/>
<dbReference type="AlphaFoldDB" id="A0A2A5QYZ6"/>
<comment type="caution">
    <text evidence="3">The sequence shown here is derived from an EMBL/GenBank/DDBJ whole genome shotgun (WGS) entry which is preliminary data.</text>
</comment>
<evidence type="ECO:0000313" key="3">
    <source>
        <dbReference type="EMBL" id="PCR92024.1"/>
    </source>
</evidence>
<organism evidence="3 4">
    <name type="scientific">Natrinema ejinorense</name>
    <dbReference type="NCBI Taxonomy" id="373386"/>
    <lineage>
        <taxon>Archaea</taxon>
        <taxon>Methanobacteriati</taxon>
        <taxon>Methanobacteriota</taxon>
        <taxon>Stenosarchaea group</taxon>
        <taxon>Halobacteria</taxon>
        <taxon>Halobacteriales</taxon>
        <taxon>Natrialbaceae</taxon>
        <taxon>Natrinema</taxon>
    </lineage>
</organism>
<name>A0A2A5QYZ6_9EURY</name>
<reference evidence="3 4" key="1">
    <citation type="submission" date="2017-09" db="EMBL/GenBank/DDBJ databases">
        <title>Genome sequences of Natrinema ejinorence JCM 13890T.</title>
        <authorList>
            <person name="Roh S.W."/>
            <person name="Kim Y.B."/>
            <person name="Kim J.Y."/>
        </authorList>
    </citation>
    <scope>NUCLEOTIDE SEQUENCE [LARGE SCALE GENOMIC DNA]</scope>
    <source>
        <strain evidence="3 4">JCM 13890</strain>
    </source>
</reference>
<dbReference type="Proteomes" id="UP000219689">
    <property type="component" value="Unassembled WGS sequence"/>
</dbReference>
<feature type="region of interest" description="Disordered" evidence="1">
    <location>
        <begin position="1"/>
        <end position="35"/>
    </location>
</feature>
<dbReference type="InterPro" id="IPR038144">
    <property type="entry name" value="IPI"/>
</dbReference>
<feature type="domain" description="DUF7974" evidence="2">
    <location>
        <begin position="35"/>
        <end position="171"/>
    </location>
</feature>
<dbReference type="Gene3D" id="2.60.40.2360">
    <property type="entry name" value="Intracellular proteinase inhibitor BsuPI"/>
    <property type="match status" value="1"/>
</dbReference>
<keyword evidence="4" id="KW-1185">Reference proteome</keyword>
<dbReference type="OrthoDB" id="196304at2157"/>